<dbReference type="Pfam" id="PF16090">
    <property type="entry name" value="DUF4819"/>
    <property type="match status" value="1"/>
</dbReference>
<keyword evidence="5" id="KW-1185">Reference proteome</keyword>
<accession>A0A2T7P2S9</accession>
<protein>
    <recommendedName>
        <fullName evidence="3">Protein capicua homolog-like domain-containing protein</fullName>
    </recommendedName>
</protein>
<feature type="compositionally biased region" description="Basic and acidic residues" evidence="1">
    <location>
        <begin position="426"/>
        <end position="443"/>
    </location>
</feature>
<feature type="region of interest" description="Disordered" evidence="1">
    <location>
        <begin position="14"/>
        <end position="208"/>
    </location>
</feature>
<feature type="chain" id="PRO_5015501066" description="Protein capicua homolog-like domain-containing protein" evidence="2">
    <location>
        <begin position="21"/>
        <end position="462"/>
    </location>
</feature>
<feature type="region of interest" description="Disordered" evidence="1">
    <location>
        <begin position="351"/>
        <end position="386"/>
    </location>
</feature>
<evidence type="ECO:0000313" key="5">
    <source>
        <dbReference type="Proteomes" id="UP000245119"/>
    </source>
</evidence>
<feature type="compositionally biased region" description="Polar residues" evidence="1">
    <location>
        <begin position="403"/>
        <end position="425"/>
    </location>
</feature>
<dbReference type="AlphaFoldDB" id="A0A2T7P2S9"/>
<evidence type="ECO:0000256" key="2">
    <source>
        <dbReference type="SAM" id="SignalP"/>
    </source>
</evidence>
<feature type="compositionally biased region" description="Low complexity" evidence="1">
    <location>
        <begin position="45"/>
        <end position="58"/>
    </location>
</feature>
<dbReference type="Proteomes" id="UP000245119">
    <property type="component" value="Linkage Group LG7"/>
</dbReference>
<comment type="caution">
    <text evidence="4">The sequence shown here is derived from an EMBL/GenBank/DDBJ whole genome shotgun (WGS) entry which is preliminary data.</text>
</comment>
<feature type="compositionally biased region" description="Basic residues" evidence="1">
    <location>
        <begin position="181"/>
        <end position="190"/>
    </location>
</feature>
<dbReference type="EMBL" id="PZQS01000007">
    <property type="protein sequence ID" value="PVD27735.1"/>
    <property type="molecule type" value="Genomic_DNA"/>
</dbReference>
<reference evidence="4 5" key="1">
    <citation type="submission" date="2018-04" db="EMBL/GenBank/DDBJ databases">
        <title>The genome of golden apple snail Pomacea canaliculata provides insight into stress tolerance and invasive adaptation.</title>
        <authorList>
            <person name="Liu C."/>
            <person name="Liu B."/>
            <person name="Ren Y."/>
            <person name="Zhang Y."/>
            <person name="Wang H."/>
            <person name="Li S."/>
            <person name="Jiang F."/>
            <person name="Yin L."/>
            <person name="Zhang G."/>
            <person name="Qian W."/>
            <person name="Fan W."/>
        </authorList>
    </citation>
    <scope>NUCLEOTIDE SEQUENCE [LARGE SCALE GENOMIC DNA]</scope>
    <source>
        <strain evidence="4">SZHN2017</strain>
        <tissue evidence="4">Muscle</tissue>
    </source>
</reference>
<evidence type="ECO:0000259" key="3">
    <source>
        <dbReference type="Pfam" id="PF16090"/>
    </source>
</evidence>
<organism evidence="4 5">
    <name type="scientific">Pomacea canaliculata</name>
    <name type="common">Golden apple snail</name>
    <dbReference type="NCBI Taxonomy" id="400727"/>
    <lineage>
        <taxon>Eukaryota</taxon>
        <taxon>Metazoa</taxon>
        <taxon>Spiralia</taxon>
        <taxon>Lophotrochozoa</taxon>
        <taxon>Mollusca</taxon>
        <taxon>Gastropoda</taxon>
        <taxon>Caenogastropoda</taxon>
        <taxon>Architaenioglossa</taxon>
        <taxon>Ampullarioidea</taxon>
        <taxon>Ampullariidae</taxon>
        <taxon>Pomacea</taxon>
    </lineage>
</organism>
<feature type="signal peptide" evidence="2">
    <location>
        <begin position="1"/>
        <end position="20"/>
    </location>
</feature>
<dbReference type="InterPro" id="IPR032147">
    <property type="entry name" value="Cic_dom"/>
</dbReference>
<dbReference type="OrthoDB" id="2377365at2759"/>
<gene>
    <name evidence="4" type="ORF">C0Q70_12907</name>
</gene>
<feature type="compositionally biased region" description="Low complexity" evidence="1">
    <location>
        <begin position="444"/>
        <end position="462"/>
    </location>
</feature>
<feature type="domain" description="Protein capicua homolog-like" evidence="3">
    <location>
        <begin position="270"/>
        <end position="352"/>
    </location>
</feature>
<evidence type="ECO:0000256" key="1">
    <source>
        <dbReference type="SAM" id="MobiDB-lite"/>
    </source>
</evidence>
<sequence>MLTLLLLTFIVSDMPRRSDSRVNRRGRSNSSSPTGQRPPKTRWKAGAADADAQEGASALKDHEEPLSPVPGSPSGESEAPKKQSSAKQQSRDPDKRGIGVTTTTRGGRTIRQPKRTTSPSFDAKPDPTAGQSKPKMSRPPVLNSPPAASASELAKPSPMPPTRLTPESNTEGPPIEPSRRAIAKPPKKRKASDMGGIGPTLSPTFPIHPPVKQVGVDLKQWKNHRVLARRNRVFQPGIIKGNKNNQHLSIEFDDESLISYDNVFDSPTCEIISDNSPMPTMIRTGLAVCARIDTDNYHFYEGTVMEKRMLQGVATYRVKLNTMLYTNVSDEHWVSRVNIRLLQPPWFEDLEEQAESEPTQQPLLPIMNPPMGYPMERPVSSNAGSFDHIESSEDEMLAVGNASFDSSGMSTPRSGSATPGSGSRSQNDHDRSKQPLKKRDTSRSRSAQSTESSRSSTPRPPL</sequence>
<feature type="compositionally biased region" description="Low complexity" evidence="1">
    <location>
        <begin position="98"/>
        <end position="110"/>
    </location>
</feature>
<proteinExistence type="predicted"/>
<evidence type="ECO:0000313" key="4">
    <source>
        <dbReference type="EMBL" id="PVD27735.1"/>
    </source>
</evidence>
<keyword evidence="2" id="KW-0732">Signal</keyword>
<name>A0A2T7P2S9_POMCA</name>
<feature type="region of interest" description="Disordered" evidence="1">
    <location>
        <begin position="402"/>
        <end position="462"/>
    </location>
</feature>